<proteinExistence type="predicted"/>
<evidence type="ECO:0000313" key="2">
    <source>
        <dbReference type="Proteomes" id="UP000270296"/>
    </source>
</evidence>
<organism evidence="3">
    <name type="scientific">Soboliphyme baturini</name>
    <dbReference type="NCBI Taxonomy" id="241478"/>
    <lineage>
        <taxon>Eukaryota</taxon>
        <taxon>Metazoa</taxon>
        <taxon>Ecdysozoa</taxon>
        <taxon>Nematoda</taxon>
        <taxon>Enoplea</taxon>
        <taxon>Dorylaimia</taxon>
        <taxon>Dioctophymatida</taxon>
        <taxon>Dioctophymatoidea</taxon>
        <taxon>Soboliphymatidae</taxon>
        <taxon>Soboliphyme</taxon>
    </lineage>
</organism>
<protein>
    <submittedName>
        <fullName evidence="3">Ovule protein</fullName>
    </submittedName>
</protein>
<reference evidence="1 2" key="2">
    <citation type="submission" date="2018-11" db="EMBL/GenBank/DDBJ databases">
        <authorList>
            <consortium name="Pathogen Informatics"/>
        </authorList>
    </citation>
    <scope>NUCLEOTIDE SEQUENCE [LARGE SCALE GENOMIC DNA]</scope>
</reference>
<keyword evidence="2" id="KW-1185">Reference proteome</keyword>
<reference evidence="3" key="1">
    <citation type="submission" date="2016-06" db="UniProtKB">
        <authorList>
            <consortium name="WormBaseParasite"/>
        </authorList>
    </citation>
    <scope>IDENTIFICATION</scope>
</reference>
<gene>
    <name evidence="1" type="ORF">SBAD_LOCUS2927</name>
</gene>
<evidence type="ECO:0000313" key="3">
    <source>
        <dbReference type="WBParaSite" id="SBAD_0000306601-mRNA-1"/>
    </source>
</evidence>
<evidence type="ECO:0000313" key="1">
    <source>
        <dbReference type="EMBL" id="VDO99407.1"/>
    </source>
</evidence>
<dbReference type="AlphaFoldDB" id="A0A183IH32"/>
<accession>A0A183IH32</accession>
<dbReference type="EMBL" id="UZAM01007481">
    <property type="protein sequence ID" value="VDO99407.1"/>
    <property type="molecule type" value="Genomic_DNA"/>
</dbReference>
<name>A0A183IH32_9BILA</name>
<dbReference type="Proteomes" id="UP000270296">
    <property type="component" value="Unassembled WGS sequence"/>
</dbReference>
<dbReference type="WBParaSite" id="SBAD_0000306601-mRNA-1">
    <property type="protein sequence ID" value="SBAD_0000306601-mRNA-1"/>
    <property type="gene ID" value="SBAD_0000306601"/>
</dbReference>
<sequence length="90" mass="10158">MLRRTVLMIKRSKTWHAIKCGKTTESHNSLTYLTYRTIAVTHNSQRPVYIVPPKGLPKVNLAAFLVGYLTDSTYSKKVSLVLYEVLCAAT</sequence>